<evidence type="ECO:0000313" key="4">
    <source>
        <dbReference type="EMBL" id="RAK40284.1"/>
    </source>
</evidence>
<feature type="compositionally biased region" description="Basic and acidic residues" evidence="1">
    <location>
        <begin position="397"/>
        <end position="411"/>
    </location>
</feature>
<dbReference type="EMBL" id="QLMJ01000003">
    <property type="protein sequence ID" value="RAK40284.1"/>
    <property type="molecule type" value="Genomic_DNA"/>
</dbReference>
<reference evidence="4 5" key="1">
    <citation type="submission" date="2018-06" db="EMBL/GenBank/DDBJ databases">
        <title>Genomic Encyclopedia of Type Strains, Phase III (KMG-III): the genomes of soil and plant-associated and newly described type strains.</title>
        <authorList>
            <person name="Whitman W."/>
        </authorList>
    </citation>
    <scope>NUCLEOTIDE SEQUENCE [LARGE SCALE GENOMIC DNA]</scope>
    <source>
        <strain evidence="4 5">CGMCC 4.7090</strain>
    </source>
</reference>
<proteinExistence type="predicted"/>
<evidence type="ECO:0000259" key="3">
    <source>
        <dbReference type="Pfam" id="PF01757"/>
    </source>
</evidence>
<keyword evidence="5" id="KW-1185">Reference proteome</keyword>
<feature type="transmembrane region" description="Helical" evidence="2">
    <location>
        <begin position="123"/>
        <end position="149"/>
    </location>
</feature>
<feature type="transmembrane region" description="Helical" evidence="2">
    <location>
        <begin position="344"/>
        <end position="363"/>
    </location>
</feature>
<dbReference type="PANTHER" id="PTHR23028">
    <property type="entry name" value="ACETYLTRANSFERASE"/>
    <property type="match status" value="1"/>
</dbReference>
<dbReference type="InterPro" id="IPR002656">
    <property type="entry name" value="Acyl_transf_3_dom"/>
</dbReference>
<feature type="region of interest" description="Disordered" evidence="1">
    <location>
        <begin position="391"/>
        <end position="411"/>
    </location>
</feature>
<keyword evidence="2" id="KW-0472">Membrane</keyword>
<name>A0A327ZHT9_9ACTN</name>
<feature type="transmembrane region" description="Helical" evidence="2">
    <location>
        <begin position="284"/>
        <end position="301"/>
    </location>
</feature>
<dbReference type="Pfam" id="PF01757">
    <property type="entry name" value="Acyl_transf_3"/>
    <property type="match status" value="2"/>
</dbReference>
<evidence type="ECO:0000256" key="1">
    <source>
        <dbReference type="SAM" id="MobiDB-lite"/>
    </source>
</evidence>
<comment type="caution">
    <text evidence="4">The sequence shown here is derived from an EMBL/GenBank/DDBJ whole genome shotgun (WGS) entry which is preliminary data.</text>
</comment>
<evidence type="ECO:0000313" key="5">
    <source>
        <dbReference type="Proteomes" id="UP000249341"/>
    </source>
</evidence>
<dbReference type="PANTHER" id="PTHR23028:SF53">
    <property type="entry name" value="ACYL_TRANSF_3 DOMAIN-CONTAINING PROTEIN"/>
    <property type="match status" value="1"/>
</dbReference>
<feature type="transmembrane region" description="Helical" evidence="2">
    <location>
        <begin position="12"/>
        <end position="30"/>
    </location>
</feature>
<feature type="transmembrane region" description="Helical" evidence="2">
    <location>
        <begin position="45"/>
        <end position="64"/>
    </location>
</feature>
<evidence type="ECO:0000256" key="2">
    <source>
        <dbReference type="SAM" id="Phobius"/>
    </source>
</evidence>
<keyword evidence="2" id="KW-1133">Transmembrane helix</keyword>
<dbReference type="GO" id="GO:0016020">
    <property type="term" value="C:membrane"/>
    <property type="evidence" value="ECO:0007669"/>
    <property type="project" value="TreeGrafter"/>
</dbReference>
<sequence>MPEGIPTVRRLGWLDALRAVAVLLVLYAHLTRYVFTGARAVTSEWLHAGTAGVMLFFLVSGYIIPASLERHGDLRTFWAGRVCRLWPLYIAVVAIAAFLPASPEISARSLAAHASMLPFLLDVPLVTAVLWTLTFEMAFYLLVSALFALRLRRVEAPVAVLLVVLAVITAPLTNPAGTKLVPALIALAAGLAGVCSRRRWAVIAGGLTLVALVSILLLSNMDPSHAWDGLLILAVMFTGTAIYRADTGQIPWWPVLITTSIVAAALLANWFAELRSLGALTPHYMARSVITLLVFGGAFAAGMATRRWRTPAWLARIGVLSYSLYLVHYVLLQVVGPRLHGLPGALAFLAVLFGICTLTYRYIELPGQRIGRAQHLAIPLQVKRALEPSRVSGAEDTDARLVTRSTGRPER</sequence>
<keyword evidence="2" id="KW-0812">Transmembrane</keyword>
<dbReference type="InterPro" id="IPR050879">
    <property type="entry name" value="Acyltransferase_3"/>
</dbReference>
<dbReference type="Proteomes" id="UP000249341">
    <property type="component" value="Unassembled WGS sequence"/>
</dbReference>
<organism evidence="4 5">
    <name type="scientific">Actinoplanes lutulentus</name>
    <dbReference type="NCBI Taxonomy" id="1287878"/>
    <lineage>
        <taxon>Bacteria</taxon>
        <taxon>Bacillati</taxon>
        <taxon>Actinomycetota</taxon>
        <taxon>Actinomycetes</taxon>
        <taxon>Micromonosporales</taxon>
        <taxon>Micromonosporaceae</taxon>
        <taxon>Actinoplanes</taxon>
    </lineage>
</organism>
<feature type="transmembrane region" description="Helical" evidence="2">
    <location>
        <begin position="179"/>
        <end position="195"/>
    </location>
</feature>
<dbReference type="AlphaFoldDB" id="A0A327ZHT9"/>
<protein>
    <submittedName>
        <fullName evidence="4">Peptidoglycan/LPS O-acetylase OafA/YrhL</fullName>
    </submittedName>
</protein>
<feature type="transmembrane region" description="Helical" evidence="2">
    <location>
        <begin position="313"/>
        <end position="332"/>
    </location>
</feature>
<feature type="transmembrane region" description="Helical" evidence="2">
    <location>
        <begin position="250"/>
        <end position="272"/>
    </location>
</feature>
<feature type="transmembrane region" description="Helical" evidence="2">
    <location>
        <begin position="200"/>
        <end position="219"/>
    </location>
</feature>
<dbReference type="OrthoDB" id="9807745at2"/>
<feature type="transmembrane region" description="Helical" evidence="2">
    <location>
        <begin position="156"/>
        <end position="173"/>
    </location>
</feature>
<dbReference type="GO" id="GO:0016747">
    <property type="term" value="F:acyltransferase activity, transferring groups other than amino-acyl groups"/>
    <property type="evidence" value="ECO:0007669"/>
    <property type="project" value="InterPro"/>
</dbReference>
<gene>
    <name evidence="4" type="ORF">B0I29_103316</name>
</gene>
<feature type="transmembrane region" description="Helical" evidence="2">
    <location>
        <begin position="225"/>
        <end position="243"/>
    </location>
</feature>
<dbReference type="GO" id="GO:0000271">
    <property type="term" value="P:polysaccharide biosynthetic process"/>
    <property type="evidence" value="ECO:0007669"/>
    <property type="project" value="TreeGrafter"/>
</dbReference>
<feature type="domain" description="Acyltransferase 3" evidence="3">
    <location>
        <begin position="12"/>
        <end position="176"/>
    </location>
</feature>
<feature type="transmembrane region" description="Helical" evidence="2">
    <location>
        <begin position="85"/>
        <end position="103"/>
    </location>
</feature>
<feature type="domain" description="Acyltransferase 3" evidence="3">
    <location>
        <begin position="191"/>
        <end position="358"/>
    </location>
</feature>
<accession>A0A327ZHT9</accession>